<keyword evidence="3" id="KW-1185">Reference proteome</keyword>
<sequence length="194" mass="22501">MPTINEMHHFYQINNSEIDDGLMKQDHNRRQVNQVGGQTEITKQERMVHKNHLKFAKISLDYQQHPLLEELSTDEAANTIIVGFSPHISHQLIEKAESNNQERDDCLVPTEEGIFSAALNRESQMCDNQLFSQMTPALLLQSRKPRHLLYSDACDLQIQNSCIHLQDMSMERTQYMQTQQTRGDDDTCQEEEDV</sequence>
<dbReference type="AlphaFoldDB" id="A0A8J8NUK5"/>
<reference evidence="2" key="1">
    <citation type="submission" date="2019-06" db="EMBL/GenBank/DDBJ databases">
        <authorList>
            <person name="Zheng W."/>
        </authorList>
    </citation>
    <scope>NUCLEOTIDE SEQUENCE</scope>
    <source>
        <strain evidence="2">QDHG01</strain>
    </source>
</reference>
<evidence type="ECO:0000313" key="2">
    <source>
        <dbReference type="EMBL" id="TNV80700.1"/>
    </source>
</evidence>
<protein>
    <submittedName>
        <fullName evidence="2">Uncharacterized protein</fullName>
    </submittedName>
</protein>
<evidence type="ECO:0000313" key="3">
    <source>
        <dbReference type="Proteomes" id="UP000785679"/>
    </source>
</evidence>
<feature type="region of interest" description="Disordered" evidence="1">
    <location>
        <begin position="175"/>
        <end position="194"/>
    </location>
</feature>
<gene>
    <name evidence="2" type="ORF">FGO68_gene3272</name>
</gene>
<organism evidence="2 3">
    <name type="scientific">Halteria grandinella</name>
    <dbReference type="NCBI Taxonomy" id="5974"/>
    <lineage>
        <taxon>Eukaryota</taxon>
        <taxon>Sar</taxon>
        <taxon>Alveolata</taxon>
        <taxon>Ciliophora</taxon>
        <taxon>Intramacronucleata</taxon>
        <taxon>Spirotrichea</taxon>
        <taxon>Stichotrichia</taxon>
        <taxon>Sporadotrichida</taxon>
        <taxon>Halteriidae</taxon>
        <taxon>Halteria</taxon>
    </lineage>
</organism>
<proteinExistence type="predicted"/>
<accession>A0A8J8NUK5</accession>
<name>A0A8J8NUK5_HALGN</name>
<evidence type="ECO:0000256" key="1">
    <source>
        <dbReference type="SAM" id="MobiDB-lite"/>
    </source>
</evidence>
<comment type="caution">
    <text evidence="2">The sequence shown here is derived from an EMBL/GenBank/DDBJ whole genome shotgun (WGS) entry which is preliminary data.</text>
</comment>
<dbReference type="Proteomes" id="UP000785679">
    <property type="component" value="Unassembled WGS sequence"/>
</dbReference>
<dbReference type="EMBL" id="RRYP01007155">
    <property type="protein sequence ID" value="TNV80700.1"/>
    <property type="molecule type" value="Genomic_DNA"/>
</dbReference>